<protein>
    <recommendedName>
        <fullName evidence="2">Thioredoxin domain-containing protein</fullName>
    </recommendedName>
</protein>
<dbReference type="Gene3D" id="3.40.30.10">
    <property type="entry name" value="Glutaredoxin"/>
    <property type="match status" value="1"/>
</dbReference>
<evidence type="ECO:0000313" key="3">
    <source>
        <dbReference type="EMBL" id="PVZ62986.1"/>
    </source>
</evidence>
<dbReference type="PROSITE" id="PS51352">
    <property type="entry name" value="THIOREDOXIN_2"/>
    <property type="match status" value="1"/>
</dbReference>
<accession>A0A2V1GRJ1</accession>
<evidence type="ECO:0000259" key="2">
    <source>
        <dbReference type="PROSITE" id="PS51352"/>
    </source>
</evidence>
<dbReference type="CDD" id="cd02966">
    <property type="entry name" value="TlpA_like_family"/>
    <property type="match status" value="1"/>
</dbReference>
<dbReference type="RefSeq" id="WP_116689223.1">
    <property type="nucleotide sequence ID" value="NZ_CAWNYD010000017.1"/>
</dbReference>
<dbReference type="AlphaFoldDB" id="A0A2V1GRJ1"/>
<feature type="domain" description="Thioredoxin" evidence="2">
    <location>
        <begin position="8"/>
        <end position="173"/>
    </location>
</feature>
<dbReference type="Pfam" id="PF00578">
    <property type="entry name" value="AhpC-TSA"/>
    <property type="match status" value="1"/>
</dbReference>
<evidence type="ECO:0000256" key="1">
    <source>
        <dbReference type="SAM" id="SignalP"/>
    </source>
</evidence>
<proteinExistence type="predicted"/>
<gene>
    <name evidence="3" type="ORF">DC094_21710</name>
</gene>
<name>A0A2V1GRJ1_9GAMM</name>
<feature type="chain" id="PRO_5016052771" description="Thioredoxin domain-containing protein" evidence="1">
    <location>
        <begin position="22"/>
        <end position="173"/>
    </location>
</feature>
<dbReference type="SUPFAM" id="SSF52833">
    <property type="entry name" value="Thioredoxin-like"/>
    <property type="match status" value="1"/>
</dbReference>
<dbReference type="InterPro" id="IPR036249">
    <property type="entry name" value="Thioredoxin-like_sf"/>
</dbReference>
<evidence type="ECO:0000313" key="4">
    <source>
        <dbReference type="Proteomes" id="UP000244906"/>
    </source>
</evidence>
<keyword evidence="4" id="KW-1185">Reference proteome</keyword>
<dbReference type="OrthoDB" id="9799347at2"/>
<comment type="caution">
    <text evidence="3">The sequence shown here is derived from an EMBL/GenBank/DDBJ whole genome shotgun (WGS) entry which is preliminary data.</text>
</comment>
<organism evidence="3 4">
    <name type="scientific">Pelagibaculum spongiae</name>
    <dbReference type="NCBI Taxonomy" id="2080658"/>
    <lineage>
        <taxon>Bacteria</taxon>
        <taxon>Pseudomonadati</taxon>
        <taxon>Pseudomonadota</taxon>
        <taxon>Gammaproteobacteria</taxon>
        <taxon>Oceanospirillales</taxon>
        <taxon>Pelagibaculum</taxon>
    </lineage>
</organism>
<dbReference type="GO" id="GO:0016209">
    <property type="term" value="F:antioxidant activity"/>
    <property type="evidence" value="ECO:0007669"/>
    <property type="project" value="InterPro"/>
</dbReference>
<dbReference type="InterPro" id="IPR050553">
    <property type="entry name" value="Thioredoxin_ResA/DsbE_sf"/>
</dbReference>
<keyword evidence="1" id="KW-0732">Signal</keyword>
<dbReference type="InterPro" id="IPR013766">
    <property type="entry name" value="Thioredoxin_domain"/>
</dbReference>
<dbReference type="Proteomes" id="UP000244906">
    <property type="component" value="Unassembled WGS sequence"/>
</dbReference>
<sequence length="173" mass="19697">MKKLLFSILLLLPSLSFSAQAVNEAPGRGLNEGKNMPGIILPYRGEAFNLQSKLGDVVFLHFWASWCDACDRSIDAMSDLSKRFDGQVNKPTWIGINLDESDAAYHAAIDNIDFNFVSLRDPLARISKKLRVPQLPYTLIIDRDGVVRAIYQGFSRRQVKEYEQQLHRWLDTP</sequence>
<dbReference type="InterPro" id="IPR000866">
    <property type="entry name" value="AhpC/TSA"/>
</dbReference>
<reference evidence="3 4" key="1">
    <citation type="submission" date="2018-04" db="EMBL/GenBank/DDBJ databases">
        <title>Thalassorhabdus spongiae gen. nov., sp. nov., isolated from a marine sponge in South-West Iceland.</title>
        <authorList>
            <person name="Knobloch S."/>
            <person name="Daussin A."/>
            <person name="Johannsson R."/>
            <person name="Marteinsson V.T."/>
        </authorList>
    </citation>
    <scope>NUCLEOTIDE SEQUENCE [LARGE SCALE GENOMIC DNA]</scope>
    <source>
        <strain evidence="3 4">Hp12</strain>
    </source>
</reference>
<dbReference type="PANTHER" id="PTHR42852:SF17">
    <property type="entry name" value="THIOREDOXIN-LIKE PROTEIN HI_1115"/>
    <property type="match status" value="1"/>
</dbReference>
<feature type="signal peptide" evidence="1">
    <location>
        <begin position="1"/>
        <end position="21"/>
    </location>
</feature>
<dbReference type="EMBL" id="QDDL01000017">
    <property type="protein sequence ID" value="PVZ62986.1"/>
    <property type="molecule type" value="Genomic_DNA"/>
</dbReference>
<dbReference type="GO" id="GO:0016491">
    <property type="term" value="F:oxidoreductase activity"/>
    <property type="evidence" value="ECO:0007669"/>
    <property type="project" value="InterPro"/>
</dbReference>
<dbReference type="PANTHER" id="PTHR42852">
    <property type="entry name" value="THIOL:DISULFIDE INTERCHANGE PROTEIN DSBE"/>
    <property type="match status" value="1"/>
</dbReference>